<evidence type="ECO:0000313" key="2">
    <source>
        <dbReference type="EMBL" id="MUG25809.1"/>
    </source>
</evidence>
<evidence type="ECO:0000256" key="1">
    <source>
        <dbReference type="SAM" id="MobiDB-lite"/>
    </source>
</evidence>
<comment type="caution">
    <text evidence="2">The sequence shown here is derived from an EMBL/GenBank/DDBJ whole genome shotgun (WGS) entry which is preliminary data.</text>
</comment>
<reference evidence="2 3" key="1">
    <citation type="submission" date="2019-11" db="EMBL/GenBank/DDBJ databases">
        <title>Draft genome sequences of five Paenibacillus species of dairy origin.</title>
        <authorList>
            <person name="Olajide A.M."/>
            <person name="Chen S."/>
            <person name="Lapointe G."/>
        </authorList>
    </citation>
    <scope>NUCLEOTIDE SEQUENCE [LARGE SCALE GENOMIC DNA]</scope>
    <source>
        <strain evidence="2 3">3CT49</strain>
    </source>
</reference>
<proteinExistence type="predicted"/>
<organism evidence="2 3">
    <name type="scientific">Paenibacillus macerans</name>
    <name type="common">Bacillus macerans</name>
    <dbReference type="NCBI Taxonomy" id="44252"/>
    <lineage>
        <taxon>Bacteria</taxon>
        <taxon>Bacillati</taxon>
        <taxon>Bacillota</taxon>
        <taxon>Bacilli</taxon>
        <taxon>Bacillales</taxon>
        <taxon>Paenibacillaceae</taxon>
        <taxon>Paenibacillus</taxon>
    </lineage>
</organism>
<protein>
    <submittedName>
        <fullName evidence="2">Uncharacterized protein</fullName>
    </submittedName>
</protein>
<name>A0A6N8F1M4_PAEMA</name>
<dbReference type="Proteomes" id="UP000442469">
    <property type="component" value="Unassembled WGS sequence"/>
</dbReference>
<sequence>MRTAHRRIQAGSYPDTPGGNAPGSCGSEHALTGRGSFRRFVRVKDGEEGGGAAALPAAQAMLKFGPSLGQHGPHRAPVRAACGLGRCAPGALAKDCTAAPSEAEWNRAQSASAAKSCRGAFLVSVHRC</sequence>
<dbReference type="EMBL" id="WNZZ01000030">
    <property type="protein sequence ID" value="MUG25809.1"/>
    <property type="molecule type" value="Genomic_DNA"/>
</dbReference>
<gene>
    <name evidence="2" type="ORF">GNQ08_25945</name>
</gene>
<feature type="region of interest" description="Disordered" evidence="1">
    <location>
        <begin position="1"/>
        <end position="31"/>
    </location>
</feature>
<evidence type="ECO:0000313" key="3">
    <source>
        <dbReference type="Proteomes" id="UP000442469"/>
    </source>
</evidence>
<dbReference type="AlphaFoldDB" id="A0A6N8F1M4"/>
<accession>A0A6N8F1M4</accession>
<dbReference type="RefSeq" id="WP_036619478.1">
    <property type="nucleotide sequence ID" value="NZ_BGML01000019.1"/>
</dbReference>
<dbReference type="GeneID" id="77011259"/>